<comment type="catalytic activity">
    <reaction evidence="7 8">
        <text>(R)-pantoate + beta-alanine + ATP = (R)-pantothenate + AMP + diphosphate + H(+)</text>
        <dbReference type="Rhea" id="RHEA:10912"/>
        <dbReference type="ChEBI" id="CHEBI:15378"/>
        <dbReference type="ChEBI" id="CHEBI:15980"/>
        <dbReference type="ChEBI" id="CHEBI:29032"/>
        <dbReference type="ChEBI" id="CHEBI:30616"/>
        <dbReference type="ChEBI" id="CHEBI:33019"/>
        <dbReference type="ChEBI" id="CHEBI:57966"/>
        <dbReference type="ChEBI" id="CHEBI:456215"/>
        <dbReference type="EC" id="6.3.2.1"/>
    </reaction>
</comment>
<dbReference type="CDD" id="cd00560">
    <property type="entry name" value="PanC"/>
    <property type="match status" value="1"/>
</dbReference>
<feature type="active site" description="Proton donor" evidence="8">
    <location>
        <position position="37"/>
    </location>
</feature>
<evidence type="ECO:0000256" key="5">
    <source>
        <dbReference type="ARBA" id="ARBA00022741"/>
    </source>
</evidence>
<dbReference type="PANTHER" id="PTHR21299:SF1">
    <property type="entry name" value="PANTOATE--BETA-ALANINE LIGASE"/>
    <property type="match status" value="1"/>
</dbReference>
<dbReference type="RefSeq" id="WP_395418413.1">
    <property type="nucleotide sequence ID" value="NZ_JBIPKE010000019.1"/>
</dbReference>
<protein>
    <recommendedName>
        <fullName evidence="8">Pantothenate synthetase</fullName>
        <shortName evidence="8">PS</shortName>
        <ecNumber evidence="8">6.3.2.1</ecNumber>
    </recommendedName>
    <alternativeName>
        <fullName evidence="8">Pantoate--beta-alanine ligase</fullName>
    </alternativeName>
    <alternativeName>
        <fullName evidence="8">Pantoate-activating enzyme</fullName>
    </alternativeName>
</protein>
<dbReference type="Pfam" id="PF02569">
    <property type="entry name" value="Pantoate_ligase"/>
    <property type="match status" value="1"/>
</dbReference>
<dbReference type="InterPro" id="IPR014729">
    <property type="entry name" value="Rossmann-like_a/b/a_fold"/>
</dbReference>
<dbReference type="PANTHER" id="PTHR21299">
    <property type="entry name" value="CYTIDYLATE KINASE/PANTOATE-BETA-ALANINE LIGASE"/>
    <property type="match status" value="1"/>
</dbReference>
<keyword evidence="4 8" id="KW-0566">Pantothenate biosynthesis</keyword>
<accession>A0ABW7NBR5</accession>
<evidence type="ECO:0000256" key="8">
    <source>
        <dbReference type="HAMAP-Rule" id="MF_00158"/>
    </source>
</evidence>
<dbReference type="Proteomes" id="UP001610063">
    <property type="component" value="Unassembled WGS sequence"/>
</dbReference>
<feature type="binding site" evidence="8">
    <location>
        <position position="61"/>
    </location>
    <ligand>
        <name>(R)-pantoate</name>
        <dbReference type="ChEBI" id="CHEBI:15980"/>
    </ligand>
</feature>
<comment type="similarity">
    <text evidence="2 8">Belongs to the pantothenate synthetase family.</text>
</comment>
<evidence type="ECO:0000256" key="7">
    <source>
        <dbReference type="ARBA" id="ARBA00048258"/>
    </source>
</evidence>
<dbReference type="InterPro" id="IPR004821">
    <property type="entry name" value="Cyt_trans-like"/>
</dbReference>
<keyword evidence="3 8" id="KW-0436">Ligase</keyword>
<dbReference type="NCBIfam" id="TIGR00018">
    <property type="entry name" value="panC"/>
    <property type="match status" value="1"/>
</dbReference>
<reference evidence="9 10" key="1">
    <citation type="journal article" date="2013" name="Int. J. Syst. Evol. Microbiol.">
        <title>Marinoscillum luteum sp. nov., isolated from marine sediment.</title>
        <authorList>
            <person name="Cha I.T."/>
            <person name="Park S.J."/>
            <person name="Kim S.J."/>
            <person name="Kim J.G."/>
            <person name="Jung M.Y."/>
            <person name="Shin K.S."/>
            <person name="Kwon K.K."/>
            <person name="Yang S.H."/>
            <person name="Seo Y.S."/>
            <person name="Rhee S.K."/>
        </authorList>
    </citation>
    <scope>NUCLEOTIDE SEQUENCE [LARGE SCALE GENOMIC DNA]</scope>
    <source>
        <strain evidence="9 10">KCTC 23939</strain>
    </source>
</reference>
<evidence type="ECO:0000313" key="9">
    <source>
        <dbReference type="EMBL" id="MFH6984974.1"/>
    </source>
</evidence>
<dbReference type="InterPro" id="IPR042176">
    <property type="entry name" value="Pantoate_ligase_C"/>
</dbReference>
<name>A0ABW7NBR5_9BACT</name>
<dbReference type="EC" id="6.3.2.1" evidence="8"/>
<evidence type="ECO:0000313" key="10">
    <source>
        <dbReference type="Proteomes" id="UP001610063"/>
    </source>
</evidence>
<dbReference type="NCBIfam" id="TIGR00125">
    <property type="entry name" value="cyt_tran_rel"/>
    <property type="match status" value="1"/>
</dbReference>
<feature type="binding site" evidence="8">
    <location>
        <position position="176"/>
    </location>
    <ligand>
        <name>ATP</name>
        <dbReference type="ChEBI" id="CHEBI:30616"/>
    </ligand>
</feature>
<proteinExistence type="inferred from homology"/>
<evidence type="ECO:0000256" key="6">
    <source>
        <dbReference type="ARBA" id="ARBA00022840"/>
    </source>
</evidence>
<keyword evidence="10" id="KW-1185">Reference proteome</keyword>
<dbReference type="InterPro" id="IPR003721">
    <property type="entry name" value="Pantoate_ligase"/>
</dbReference>
<evidence type="ECO:0000256" key="1">
    <source>
        <dbReference type="ARBA" id="ARBA00004990"/>
    </source>
</evidence>
<evidence type="ECO:0000256" key="4">
    <source>
        <dbReference type="ARBA" id="ARBA00022655"/>
    </source>
</evidence>
<evidence type="ECO:0000256" key="2">
    <source>
        <dbReference type="ARBA" id="ARBA00009256"/>
    </source>
</evidence>
<feature type="binding site" evidence="8">
    <location>
        <position position="61"/>
    </location>
    <ligand>
        <name>beta-alanine</name>
        <dbReference type="ChEBI" id="CHEBI:57966"/>
    </ligand>
</feature>
<evidence type="ECO:0000256" key="3">
    <source>
        <dbReference type="ARBA" id="ARBA00022598"/>
    </source>
</evidence>
<dbReference type="Gene3D" id="3.30.1300.10">
    <property type="entry name" value="Pantoate-beta-alanine ligase, C-terminal domain"/>
    <property type="match status" value="1"/>
</dbReference>
<feature type="binding site" evidence="8">
    <location>
        <begin position="147"/>
        <end position="150"/>
    </location>
    <ligand>
        <name>ATP</name>
        <dbReference type="ChEBI" id="CHEBI:30616"/>
    </ligand>
</feature>
<comment type="miscellaneous">
    <text evidence="8">The reaction proceeds by a bi uni uni bi ping pong mechanism.</text>
</comment>
<keyword evidence="6 8" id="KW-0067">ATP-binding</keyword>
<dbReference type="GO" id="GO:0004592">
    <property type="term" value="F:pantoate-beta-alanine ligase activity"/>
    <property type="evidence" value="ECO:0007669"/>
    <property type="project" value="UniProtKB-EC"/>
</dbReference>
<feature type="binding site" evidence="8">
    <location>
        <begin position="184"/>
        <end position="187"/>
    </location>
    <ligand>
        <name>ATP</name>
        <dbReference type="ChEBI" id="CHEBI:30616"/>
    </ligand>
</feature>
<keyword evidence="5 8" id="KW-0547">Nucleotide-binding</keyword>
<comment type="function">
    <text evidence="8">Catalyzes the condensation of pantoate with beta-alanine in an ATP-dependent reaction via a pantoyl-adenylate intermediate.</text>
</comment>
<comment type="pathway">
    <text evidence="1 8">Cofactor biosynthesis; (R)-pantothenate biosynthesis; (R)-pantothenate from (R)-pantoate and beta-alanine: step 1/1.</text>
</comment>
<comment type="caution">
    <text evidence="9">The sequence shown here is derived from an EMBL/GenBank/DDBJ whole genome shotgun (WGS) entry which is preliminary data.</text>
</comment>
<dbReference type="SUPFAM" id="SSF52374">
    <property type="entry name" value="Nucleotidylyl transferase"/>
    <property type="match status" value="1"/>
</dbReference>
<comment type="subunit">
    <text evidence="8">Homodimer.</text>
</comment>
<sequence length="282" mass="31641">MEVIKHPNDIFRYTEDLKSNGKKIGLVPTMGALHQGHFSLVRQARAANDFLVVSIFVNPLQFNNSQDLTNYPRTLTDDLGQLEKLGVDLVYTPEVEHMYPTSPEVQVDFGRMAHVMEGAFRPGHFSGVGVVVSKLFHHTNAHRAYFGLKDLQQFLLIRRMVADLSFPVEVIGLPIVREPSGLAMSSRNKRLTPQGLEIASKLHEGLVMGKSLWEQGRSPNETKTAINDFYKGQKGLEAEYVELVDPDDLSEITENHSQPVALCVAGYVEGIRLIDNLYLRQD</sequence>
<organism evidence="9 10">
    <name type="scientific">Marinoscillum luteum</name>
    <dbReference type="NCBI Taxonomy" id="861051"/>
    <lineage>
        <taxon>Bacteria</taxon>
        <taxon>Pseudomonadati</taxon>
        <taxon>Bacteroidota</taxon>
        <taxon>Cytophagia</taxon>
        <taxon>Cytophagales</taxon>
        <taxon>Reichenbachiellaceae</taxon>
        <taxon>Marinoscillum</taxon>
    </lineage>
</organism>
<keyword evidence="8" id="KW-0963">Cytoplasm</keyword>
<gene>
    <name evidence="8 9" type="primary">panC</name>
    <name evidence="9" type="ORF">ACHKAR_16075</name>
</gene>
<dbReference type="HAMAP" id="MF_00158">
    <property type="entry name" value="PanC"/>
    <property type="match status" value="1"/>
</dbReference>
<comment type="subcellular location">
    <subcellularLocation>
        <location evidence="8">Cytoplasm</location>
    </subcellularLocation>
</comment>
<dbReference type="EMBL" id="JBIPKE010000019">
    <property type="protein sequence ID" value="MFH6984974.1"/>
    <property type="molecule type" value="Genomic_DNA"/>
</dbReference>
<feature type="binding site" evidence="8">
    <location>
        <position position="153"/>
    </location>
    <ligand>
        <name>(R)-pantoate</name>
        <dbReference type="ChEBI" id="CHEBI:15980"/>
    </ligand>
</feature>
<dbReference type="Gene3D" id="3.40.50.620">
    <property type="entry name" value="HUPs"/>
    <property type="match status" value="1"/>
</dbReference>
<feature type="binding site" evidence="8">
    <location>
        <begin position="30"/>
        <end position="37"/>
    </location>
    <ligand>
        <name>ATP</name>
        <dbReference type="ChEBI" id="CHEBI:30616"/>
    </ligand>
</feature>